<protein>
    <submittedName>
        <fullName evidence="1">Uncharacterized protein</fullName>
    </submittedName>
</protein>
<gene>
    <name evidence="1" type="ORF">SS50377_17629</name>
</gene>
<evidence type="ECO:0000313" key="1">
    <source>
        <dbReference type="EMBL" id="EST42763.1"/>
    </source>
</evidence>
<proteinExistence type="predicted"/>
<accession>V6LES1</accession>
<name>V6LES1_9EUKA</name>
<dbReference type="EMBL" id="KI546155">
    <property type="protein sequence ID" value="EST42763.1"/>
    <property type="molecule type" value="Genomic_DNA"/>
</dbReference>
<reference evidence="1" key="1">
    <citation type="journal article" date="2014" name="PLoS Genet.">
        <title>The Genome of Spironucleus salmonicida Highlights a Fish Pathogen Adapted to Fluctuating Environments.</title>
        <authorList>
            <person name="Xu F."/>
            <person name="Jerlstrom-Hultqvist J."/>
            <person name="Einarsson E."/>
            <person name="Astvaldsson A."/>
            <person name="Svard S.G."/>
            <person name="Andersson J.O."/>
        </authorList>
    </citation>
    <scope>NUCLEOTIDE SEQUENCE</scope>
</reference>
<organism evidence="1">
    <name type="scientific">Spironucleus salmonicida</name>
    <dbReference type="NCBI Taxonomy" id="348837"/>
    <lineage>
        <taxon>Eukaryota</taxon>
        <taxon>Metamonada</taxon>
        <taxon>Diplomonadida</taxon>
        <taxon>Hexamitidae</taxon>
        <taxon>Hexamitinae</taxon>
        <taxon>Spironucleus</taxon>
    </lineage>
</organism>
<dbReference type="AlphaFoldDB" id="V6LES1"/>
<sequence length="181" mass="20472">MHSFREPIQSCIRYMNKFCSYCAHLWSQTFYQYSQLCELKPTGNTQSAFQHLRGMPQLDESSNAKFQIDGTVQISKLLGSRIIVRYAYANNPIIDYCSAGQTPRRRCGPGAPNCLICQTIQEIRESPCTDPLCIYSDEDNGNARAAQTLGTICSLDIHEPQIVNLDKSIVFLGYLPKCQQF</sequence>
<dbReference type="VEuPathDB" id="GiardiaDB:SS50377_28496"/>